<protein>
    <submittedName>
        <fullName evidence="1">Uncharacterized protein</fullName>
    </submittedName>
</protein>
<dbReference type="EMBL" id="MU006737">
    <property type="protein sequence ID" value="KAF2623437.1"/>
    <property type="molecule type" value="Genomic_DNA"/>
</dbReference>
<comment type="caution">
    <text evidence="1">The sequence shown here is derived from an EMBL/GenBank/DDBJ whole genome shotgun (WGS) entry which is preliminary data.</text>
</comment>
<name>A0ACB6RR76_9PLEO</name>
<proteinExistence type="predicted"/>
<dbReference type="Proteomes" id="UP000799754">
    <property type="component" value="Unassembled WGS sequence"/>
</dbReference>
<keyword evidence="2" id="KW-1185">Reference proteome</keyword>
<evidence type="ECO:0000313" key="2">
    <source>
        <dbReference type="Proteomes" id="UP000799754"/>
    </source>
</evidence>
<evidence type="ECO:0000313" key="1">
    <source>
        <dbReference type="EMBL" id="KAF2623437.1"/>
    </source>
</evidence>
<reference evidence="1" key="1">
    <citation type="journal article" date="2020" name="Stud. Mycol.">
        <title>101 Dothideomycetes genomes: a test case for predicting lifestyles and emergence of pathogens.</title>
        <authorList>
            <person name="Haridas S."/>
            <person name="Albert R."/>
            <person name="Binder M."/>
            <person name="Bloem J."/>
            <person name="Labutti K."/>
            <person name="Salamov A."/>
            <person name="Andreopoulos B."/>
            <person name="Baker S."/>
            <person name="Barry K."/>
            <person name="Bills G."/>
            <person name="Bluhm B."/>
            <person name="Cannon C."/>
            <person name="Castanera R."/>
            <person name="Culley D."/>
            <person name="Daum C."/>
            <person name="Ezra D."/>
            <person name="Gonzalez J."/>
            <person name="Henrissat B."/>
            <person name="Kuo A."/>
            <person name="Liang C."/>
            <person name="Lipzen A."/>
            <person name="Lutzoni F."/>
            <person name="Magnuson J."/>
            <person name="Mondo S."/>
            <person name="Nolan M."/>
            <person name="Ohm R."/>
            <person name="Pangilinan J."/>
            <person name="Park H.-J."/>
            <person name="Ramirez L."/>
            <person name="Alfaro M."/>
            <person name="Sun H."/>
            <person name="Tritt A."/>
            <person name="Yoshinaga Y."/>
            <person name="Zwiers L.-H."/>
            <person name="Turgeon B."/>
            <person name="Goodwin S."/>
            <person name="Spatafora J."/>
            <person name="Crous P."/>
            <person name="Grigoriev I."/>
        </authorList>
    </citation>
    <scope>NUCLEOTIDE SEQUENCE</scope>
    <source>
        <strain evidence="1">CBS 525.71</strain>
    </source>
</reference>
<organism evidence="1 2">
    <name type="scientific">Macroventuria anomochaeta</name>
    <dbReference type="NCBI Taxonomy" id="301207"/>
    <lineage>
        <taxon>Eukaryota</taxon>
        <taxon>Fungi</taxon>
        <taxon>Dikarya</taxon>
        <taxon>Ascomycota</taxon>
        <taxon>Pezizomycotina</taxon>
        <taxon>Dothideomycetes</taxon>
        <taxon>Pleosporomycetidae</taxon>
        <taxon>Pleosporales</taxon>
        <taxon>Pleosporineae</taxon>
        <taxon>Didymellaceae</taxon>
        <taxon>Macroventuria</taxon>
    </lineage>
</organism>
<gene>
    <name evidence="1" type="ORF">BU25DRAFT_179039</name>
</gene>
<accession>A0ACB6RR76</accession>
<sequence>MLIYHCKLKNLHGQSALSQRLSAPWLIPARRRCCGSMLLPSQLSLYALASSLFLPCQYACFLILLHLFRHISFPFHHFVFRTSIVAPALILGTASVRACT</sequence>